<protein>
    <submittedName>
        <fullName evidence="1">Uncharacterized protein</fullName>
    </submittedName>
</protein>
<evidence type="ECO:0000313" key="1">
    <source>
        <dbReference type="EMBL" id="GLH71194.1"/>
    </source>
</evidence>
<dbReference type="RefSeq" id="WP_285727208.1">
    <property type="nucleotide sequence ID" value="NZ_BSDD01000005.1"/>
</dbReference>
<organism evidence="1 2">
    <name type="scientific">Geothrix rubra</name>
    <dbReference type="NCBI Taxonomy" id="2927977"/>
    <lineage>
        <taxon>Bacteria</taxon>
        <taxon>Pseudomonadati</taxon>
        <taxon>Acidobacteriota</taxon>
        <taxon>Holophagae</taxon>
        <taxon>Holophagales</taxon>
        <taxon>Holophagaceae</taxon>
        <taxon>Geothrix</taxon>
    </lineage>
</organism>
<proteinExistence type="predicted"/>
<name>A0ABQ5Q9G8_9BACT</name>
<gene>
    <name evidence="1" type="ORF">GETHPA_27270</name>
</gene>
<dbReference type="Proteomes" id="UP001165089">
    <property type="component" value="Unassembled WGS sequence"/>
</dbReference>
<sequence length="77" mass="8752">MDLSQDQHAFYETTRERCRQEVEQINNTIASEVQRVKDLLTSLSNRKTAVLQMYGAACEVLGVENDLAEESGIDIEF</sequence>
<accession>A0ABQ5Q9G8</accession>
<comment type="caution">
    <text evidence="1">The sequence shown here is derived from an EMBL/GenBank/DDBJ whole genome shotgun (WGS) entry which is preliminary data.</text>
</comment>
<evidence type="ECO:0000313" key="2">
    <source>
        <dbReference type="Proteomes" id="UP001165089"/>
    </source>
</evidence>
<reference evidence="1 2" key="1">
    <citation type="journal article" date="2023" name="Antonie Van Leeuwenhoek">
        <title>Mesoterricola silvestris gen. nov., sp. nov., Mesoterricola sediminis sp. nov., Geothrix oryzae sp. nov., Geothrix edaphica sp. nov., Geothrix rubra sp. nov., and Geothrix limicola sp. nov., six novel members of Acidobacteriota isolated from soils.</title>
        <authorList>
            <person name="Itoh H."/>
            <person name="Sugisawa Y."/>
            <person name="Mise K."/>
            <person name="Xu Z."/>
            <person name="Kuniyasu M."/>
            <person name="Ushijima N."/>
            <person name="Kawano K."/>
            <person name="Kobayashi E."/>
            <person name="Shiratori Y."/>
            <person name="Masuda Y."/>
            <person name="Senoo K."/>
        </authorList>
    </citation>
    <scope>NUCLEOTIDE SEQUENCE [LARGE SCALE GENOMIC DNA]</scope>
    <source>
        <strain evidence="1 2">Red803</strain>
    </source>
</reference>
<keyword evidence="2" id="KW-1185">Reference proteome</keyword>
<dbReference type="EMBL" id="BSDD01000005">
    <property type="protein sequence ID" value="GLH71194.1"/>
    <property type="molecule type" value="Genomic_DNA"/>
</dbReference>